<evidence type="ECO:0000313" key="2">
    <source>
        <dbReference type="Proteomes" id="UP000320593"/>
    </source>
</evidence>
<organism evidence="1 2">
    <name type="scientific">Roseibium hamelinense</name>
    <dbReference type="NCBI Taxonomy" id="150831"/>
    <lineage>
        <taxon>Bacteria</taxon>
        <taxon>Pseudomonadati</taxon>
        <taxon>Pseudomonadota</taxon>
        <taxon>Alphaproteobacteria</taxon>
        <taxon>Hyphomicrobiales</taxon>
        <taxon>Stappiaceae</taxon>
        <taxon>Roseibium</taxon>
    </lineage>
</organism>
<dbReference type="EMBL" id="VLLF01000014">
    <property type="protein sequence ID" value="TWI79535.1"/>
    <property type="molecule type" value="Genomic_DNA"/>
</dbReference>
<dbReference type="RefSeq" id="WP_145347547.1">
    <property type="nucleotide sequence ID" value="NZ_SMLY01000058.1"/>
</dbReference>
<dbReference type="OrthoDB" id="5488639at2"/>
<keyword evidence="2" id="KW-1185">Reference proteome</keyword>
<evidence type="ECO:0008006" key="3">
    <source>
        <dbReference type="Google" id="ProtNLM"/>
    </source>
</evidence>
<sequence length="181" mass="19725">MAEHLGSAHLENSASAKNYRIVLVADKLDISWHHCGTTSDFLGEYFSRACGAGVDAVDARHSIGYLLNEILENAVKFRETGNIEVICSLENGRFEAGIANVISRETTDSFQKHLNVMLKKDPGELLLERIEANALDPESGGSGLGLLTLMNDYGAELGWQFEDEHVNGHVRLNTIAALALS</sequence>
<proteinExistence type="predicted"/>
<dbReference type="Proteomes" id="UP000320593">
    <property type="component" value="Unassembled WGS sequence"/>
</dbReference>
<name>A0A562SE14_9HYPH</name>
<protein>
    <recommendedName>
        <fullName evidence="3">ATP-binding protein</fullName>
    </recommendedName>
</protein>
<comment type="caution">
    <text evidence="1">The sequence shown here is derived from an EMBL/GenBank/DDBJ whole genome shotgun (WGS) entry which is preliminary data.</text>
</comment>
<gene>
    <name evidence="1" type="ORF">JM93_04306</name>
</gene>
<dbReference type="InterPro" id="IPR058084">
    <property type="entry name" value="Slr1658-like"/>
</dbReference>
<dbReference type="AlphaFoldDB" id="A0A562SE14"/>
<accession>A0A562SE14</accession>
<reference evidence="1 2" key="1">
    <citation type="submission" date="2019-07" db="EMBL/GenBank/DDBJ databases">
        <title>Genomic Encyclopedia of Archaeal and Bacterial Type Strains, Phase II (KMG-II): from individual species to whole genera.</title>
        <authorList>
            <person name="Goeker M."/>
        </authorList>
    </citation>
    <scope>NUCLEOTIDE SEQUENCE [LARGE SCALE GENOMIC DNA]</scope>
    <source>
        <strain evidence="1 2">ATCC BAA-252</strain>
    </source>
</reference>
<dbReference type="NCBIfam" id="NF047703">
    <property type="entry name" value="slr1658_superfam"/>
    <property type="match status" value="1"/>
</dbReference>
<evidence type="ECO:0000313" key="1">
    <source>
        <dbReference type="EMBL" id="TWI79535.1"/>
    </source>
</evidence>